<keyword evidence="4 7" id="KW-0436">Ligase</keyword>
<evidence type="ECO:0000313" key="11">
    <source>
        <dbReference type="EMBL" id="MUH72511.1"/>
    </source>
</evidence>
<dbReference type="UniPathway" id="UPA00219"/>
<dbReference type="Gene3D" id="3.90.190.20">
    <property type="entry name" value="Mur ligase, C-terminal domain"/>
    <property type="match status" value="1"/>
</dbReference>
<comment type="caution">
    <text evidence="11">The sequence shown here is derived from an EMBL/GenBank/DDBJ whole genome shotgun (WGS) entry which is preliminary data.</text>
</comment>
<dbReference type="HAMAP" id="MF_00639">
    <property type="entry name" value="MurD"/>
    <property type="match status" value="1"/>
</dbReference>
<dbReference type="InterPro" id="IPR036615">
    <property type="entry name" value="Mur_ligase_C_dom_sf"/>
</dbReference>
<evidence type="ECO:0000256" key="1">
    <source>
        <dbReference type="ARBA" id="ARBA00004496"/>
    </source>
</evidence>
<dbReference type="SUPFAM" id="SSF53244">
    <property type="entry name" value="MurD-like peptide ligases, peptide-binding domain"/>
    <property type="match status" value="1"/>
</dbReference>
<dbReference type="RefSeq" id="WP_155695682.1">
    <property type="nucleotide sequence ID" value="NZ_WOCD01000003.1"/>
</dbReference>
<evidence type="ECO:0000313" key="12">
    <source>
        <dbReference type="Proteomes" id="UP000439994"/>
    </source>
</evidence>
<keyword evidence="3 7" id="KW-0963">Cytoplasm</keyword>
<comment type="similarity">
    <text evidence="7">Belongs to the MurCDEF family.</text>
</comment>
<keyword evidence="5 7" id="KW-0547">Nucleotide-binding</keyword>
<protein>
    <recommendedName>
        <fullName evidence="7 8">UDP-N-acetylmuramoylalanine--D-glutamate ligase</fullName>
        <ecNumber evidence="7 8">6.3.2.9</ecNumber>
    </recommendedName>
    <alternativeName>
        <fullName evidence="7">D-glutamic acid-adding enzyme</fullName>
    </alternativeName>
    <alternativeName>
        <fullName evidence="7">UDP-N-acetylmuramoyl-L-alanyl-D-glutamate synthetase</fullName>
    </alternativeName>
</protein>
<evidence type="ECO:0000256" key="4">
    <source>
        <dbReference type="ARBA" id="ARBA00022598"/>
    </source>
</evidence>
<dbReference type="GO" id="GO:0008360">
    <property type="term" value="P:regulation of cell shape"/>
    <property type="evidence" value="ECO:0007669"/>
    <property type="project" value="UniProtKB-KW"/>
</dbReference>
<dbReference type="AlphaFoldDB" id="A0A6N8FDU0"/>
<dbReference type="Pfam" id="PF08245">
    <property type="entry name" value="Mur_ligase_M"/>
    <property type="match status" value="1"/>
</dbReference>
<dbReference type="InterPro" id="IPR036565">
    <property type="entry name" value="Mur-like_cat_sf"/>
</dbReference>
<dbReference type="GO" id="GO:0005524">
    <property type="term" value="F:ATP binding"/>
    <property type="evidence" value="ECO:0007669"/>
    <property type="project" value="UniProtKB-UniRule"/>
</dbReference>
<keyword evidence="7 8" id="KW-0573">Peptidoglycan synthesis</keyword>
<dbReference type="EMBL" id="WOCD01000003">
    <property type="protein sequence ID" value="MUH72511.1"/>
    <property type="molecule type" value="Genomic_DNA"/>
</dbReference>
<dbReference type="EC" id="6.3.2.9" evidence="7 8"/>
<dbReference type="PANTHER" id="PTHR43692:SF1">
    <property type="entry name" value="UDP-N-ACETYLMURAMOYLALANINE--D-GLUTAMATE LIGASE"/>
    <property type="match status" value="1"/>
</dbReference>
<keyword evidence="7 8" id="KW-0132">Cell division</keyword>
<comment type="subcellular location">
    <subcellularLocation>
        <location evidence="1 7 8">Cytoplasm</location>
    </subcellularLocation>
</comment>
<comment type="pathway">
    <text evidence="2 7 8">Cell wall biogenesis; peptidoglycan biosynthesis.</text>
</comment>
<reference evidence="11 12" key="1">
    <citation type="submission" date="2019-11" db="EMBL/GenBank/DDBJ databases">
        <title>P. haliotis isolates from Z. marina roots.</title>
        <authorList>
            <person name="Cohen M."/>
            <person name="Jospin G."/>
            <person name="Eisen J.A."/>
            <person name="Coil D.A."/>
        </authorList>
    </citation>
    <scope>NUCLEOTIDE SEQUENCE [LARGE SCALE GENOMIC DNA]</scope>
    <source>
        <strain evidence="11 12">UCD-MCMsp1aY</strain>
    </source>
</reference>
<accession>A0A6N8FDU0</accession>
<keyword evidence="7 8" id="KW-0961">Cell wall biogenesis/degradation</keyword>
<organism evidence="11 12">
    <name type="scientific">Psychrosphaera haliotis</name>
    <dbReference type="NCBI Taxonomy" id="555083"/>
    <lineage>
        <taxon>Bacteria</taxon>
        <taxon>Pseudomonadati</taxon>
        <taxon>Pseudomonadota</taxon>
        <taxon>Gammaproteobacteria</taxon>
        <taxon>Alteromonadales</taxon>
        <taxon>Pseudoalteromonadaceae</taxon>
        <taxon>Psychrosphaera</taxon>
    </lineage>
</organism>
<dbReference type="SUPFAM" id="SSF51984">
    <property type="entry name" value="MurCD N-terminal domain"/>
    <property type="match status" value="1"/>
</dbReference>
<dbReference type="GO" id="GO:0009252">
    <property type="term" value="P:peptidoglycan biosynthetic process"/>
    <property type="evidence" value="ECO:0007669"/>
    <property type="project" value="UniProtKB-UniRule"/>
</dbReference>
<proteinExistence type="inferred from homology"/>
<keyword evidence="7 8" id="KW-0133">Cell shape</keyword>
<evidence type="ECO:0000256" key="7">
    <source>
        <dbReference type="HAMAP-Rule" id="MF_00639"/>
    </source>
</evidence>
<dbReference type="GO" id="GO:0051301">
    <property type="term" value="P:cell division"/>
    <property type="evidence" value="ECO:0007669"/>
    <property type="project" value="UniProtKB-KW"/>
</dbReference>
<evidence type="ECO:0000256" key="5">
    <source>
        <dbReference type="ARBA" id="ARBA00022741"/>
    </source>
</evidence>
<evidence type="ECO:0000259" key="10">
    <source>
        <dbReference type="Pfam" id="PF08245"/>
    </source>
</evidence>
<dbReference type="InterPro" id="IPR013221">
    <property type="entry name" value="Mur_ligase_cen"/>
</dbReference>
<dbReference type="Gene3D" id="3.40.1190.10">
    <property type="entry name" value="Mur-like, catalytic domain"/>
    <property type="match status" value="1"/>
</dbReference>
<evidence type="ECO:0000256" key="2">
    <source>
        <dbReference type="ARBA" id="ARBA00004752"/>
    </source>
</evidence>
<dbReference type="Pfam" id="PF02875">
    <property type="entry name" value="Mur_ligase_C"/>
    <property type="match status" value="1"/>
</dbReference>
<evidence type="ECO:0000256" key="3">
    <source>
        <dbReference type="ARBA" id="ARBA00022490"/>
    </source>
</evidence>
<evidence type="ECO:0000259" key="9">
    <source>
        <dbReference type="Pfam" id="PF02875"/>
    </source>
</evidence>
<dbReference type="InterPro" id="IPR005762">
    <property type="entry name" value="MurD"/>
</dbReference>
<keyword evidence="7 8" id="KW-0131">Cell cycle</keyword>
<dbReference type="InterPro" id="IPR004101">
    <property type="entry name" value="Mur_ligase_C"/>
</dbReference>
<dbReference type="SUPFAM" id="SSF53623">
    <property type="entry name" value="MurD-like peptide ligases, catalytic domain"/>
    <property type="match status" value="1"/>
</dbReference>
<comment type="function">
    <text evidence="7 8">Cell wall formation. Catalyzes the addition of glutamate to the nucleotide precursor UDP-N-acetylmuramoyl-L-alanine (UMA).</text>
</comment>
<dbReference type="NCBIfam" id="TIGR01087">
    <property type="entry name" value="murD"/>
    <property type="match status" value="1"/>
</dbReference>
<evidence type="ECO:0000256" key="6">
    <source>
        <dbReference type="ARBA" id="ARBA00022840"/>
    </source>
</evidence>
<feature type="domain" description="Mur ligase C-terminal" evidence="9">
    <location>
        <begin position="306"/>
        <end position="419"/>
    </location>
</feature>
<feature type="binding site" evidence="7">
    <location>
        <begin position="122"/>
        <end position="128"/>
    </location>
    <ligand>
        <name>ATP</name>
        <dbReference type="ChEBI" id="CHEBI:30616"/>
    </ligand>
</feature>
<dbReference type="OrthoDB" id="9809796at2"/>
<dbReference type="GO" id="GO:0071555">
    <property type="term" value="P:cell wall organization"/>
    <property type="evidence" value="ECO:0007669"/>
    <property type="project" value="UniProtKB-KW"/>
</dbReference>
<dbReference type="Gene3D" id="3.40.50.720">
    <property type="entry name" value="NAD(P)-binding Rossmann-like Domain"/>
    <property type="match status" value="1"/>
</dbReference>
<dbReference type="Pfam" id="PF21799">
    <property type="entry name" value="MurD-like_N"/>
    <property type="match status" value="1"/>
</dbReference>
<gene>
    <name evidence="7 11" type="primary">murD</name>
    <name evidence="11" type="ORF">GNP35_08435</name>
</gene>
<dbReference type="GO" id="GO:0008764">
    <property type="term" value="F:UDP-N-acetylmuramoylalanine-D-glutamate ligase activity"/>
    <property type="evidence" value="ECO:0007669"/>
    <property type="project" value="UniProtKB-UniRule"/>
</dbReference>
<dbReference type="PANTHER" id="PTHR43692">
    <property type="entry name" value="UDP-N-ACETYLMURAMOYLALANINE--D-GLUTAMATE LIGASE"/>
    <property type="match status" value="1"/>
</dbReference>
<feature type="domain" description="Mur ligase central" evidence="10">
    <location>
        <begin position="120"/>
        <end position="284"/>
    </location>
</feature>
<comment type="catalytic activity">
    <reaction evidence="7 8">
        <text>UDP-N-acetyl-alpha-D-muramoyl-L-alanine + D-glutamate + ATP = UDP-N-acetyl-alpha-D-muramoyl-L-alanyl-D-glutamate + ADP + phosphate + H(+)</text>
        <dbReference type="Rhea" id="RHEA:16429"/>
        <dbReference type="ChEBI" id="CHEBI:15378"/>
        <dbReference type="ChEBI" id="CHEBI:29986"/>
        <dbReference type="ChEBI" id="CHEBI:30616"/>
        <dbReference type="ChEBI" id="CHEBI:43474"/>
        <dbReference type="ChEBI" id="CHEBI:83898"/>
        <dbReference type="ChEBI" id="CHEBI:83900"/>
        <dbReference type="ChEBI" id="CHEBI:456216"/>
        <dbReference type="EC" id="6.3.2.9"/>
    </reaction>
</comment>
<name>A0A6N8FDU0_9GAMM</name>
<dbReference type="GO" id="GO:0005737">
    <property type="term" value="C:cytoplasm"/>
    <property type="evidence" value="ECO:0007669"/>
    <property type="project" value="UniProtKB-SubCell"/>
</dbReference>
<dbReference type="Proteomes" id="UP000439994">
    <property type="component" value="Unassembled WGS sequence"/>
</dbReference>
<keyword evidence="12" id="KW-1185">Reference proteome</keyword>
<keyword evidence="6 7" id="KW-0067">ATP-binding</keyword>
<evidence type="ECO:0000256" key="8">
    <source>
        <dbReference type="RuleBase" id="RU003664"/>
    </source>
</evidence>
<sequence length="449" mass="48656">MYQQAEILQQLKASKVALFGLGLTGMSMFRYLQKHDIKPDVFDGKFEAASSAKNSELFDGLNTQFGNITDTQFNGYEYLLISPGISLTTPAISNAIKNGVQVFCDVELFARVNVKPVLAVTGSNGKSTVVAWLTDFLNRVGKKAVVCGNFGVPVLDVIDQAVDVFVIELSSFQLDTTESLKCEAATVLNVSPDHLDRYESFEDYAASKRKIYKHAKLEIYNANDELTWNQSEHAQSFGLEKADWQYVPDTQTLCQNGQVIADFSTFALAGHHNGLNAVSVLALASAVGIDAKSNIDSLSVFSGLTHRCQFVVELNNVKFIDDSKATNIASCQAAINGLAANKNVILIAGGDAKGAELSELSLDIQNYVKHVVALGKDKQQFVQFVDDSSLTLVESMPEAVQKAYAQSKPGDIVLLSPACASIDMFSNYQARAAAFIDAIHHLSSGDGHE</sequence>